<evidence type="ECO:0000313" key="1">
    <source>
        <dbReference type="EMBL" id="MFD2257705.1"/>
    </source>
</evidence>
<accession>A0ABW5DAS1</accession>
<dbReference type="InterPro" id="IPR036890">
    <property type="entry name" value="HATPase_C_sf"/>
</dbReference>
<sequence length="687" mass="77496">MSNLHLQTNLSGRLRNTSLPQSSGLLPLFEAVVNSIHAIEETGKEIDQGTIRVKILRNDRTEDLKLNDSKKPGREAKEEIYGFVVSDNGIGFNDTNMTSFQTLDSDHKVEIGGRGVGRLLWLKAFTSIKVKSFFQDKDGELCRRTFKFSEVEAVSDLNEEHSEDGSTTGSFVELEGFKSRYRKASKKTGKAIAEAIVEHCLWYFLRPGGAPDIRVEDEDESFLISENFEDLLVDTPTPETIKVKGQEFDLVHVKRTTATNTGHSLVFCADKRVVDEEKISGKVPGLHGKIHEGDQSYFYSCYVSSKFLDANVRSERTGFDIPETVEELFEDSEVTFENIKEAVTEKIGDHLKSQLSKNRESSRERIDTFIANRAPRYRPILSRISEEQLDIDPSASDKEVELTLHKHLASLEAELLNDGHDILSASPGDDFDDYESRLKDYLSKAEDIKRSDLAGYVSHRRVILDLLQKAIQTDSHGKYSREDLIHKLIMPMQTDSNEAALNAGNLWLIDERLAFHNYLASDKTIRSMPITGATETKEPDICSLNVFDVPVLFSDSSTLPPASLEVIELKRPMRNDVRSGEDKDPIEQALRYLDRIRLGEITTATGRPITGSQDIPGFCYIIADITKTMIYQCEKIHDLTRTSDGSGYFGYKKSLKAYIEVISFDRLLQMSKERNRAFFDKLGLPSA</sequence>
<dbReference type="GO" id="GO:0005524">
    <property type="term" value="F:ATP binding"/>
    <property type="evidence" value="ECO:0007669"/>
    <property type="project" value="UniProtKB-KW"/>
</dbReference>
<organism evidence="1 2">
    <name type="scientific">Luteolibacter algae</name>
    <dbReference type="NCBI Taxonomy" id="454151"/>
    <lineage>
        <taxon>Bacteria</taxon>
        <taxon>Pseudomonadati</taxon>
        <taxon>Verrucomicrobiota</taxon>
        <taxon>Verrucomicrobiia</taxon>
        <taxon>Verrucomicrobiales</taxon>
        <taxon>Verrucomicrobiaceae</taxon>
        <taxon>Luteolibacter</taxon>
    </lineage>
</organism>
<keyword evidence="1" id="KW-0067">ATP-binding</keyword>
<protein>
    <submittedName>
        <fullName evidence="1">ATP-binding protein</fullName>
    </submittedName>
</protein>
<keyword evidence="1" id="KW-0547">Nucleotide-binding</keyword>
<name>A0ABW5DAS1_9BACT</name>
<comment type="caution">
    <text evidence="1">The sequence shown here is derived from an EMBL/GenBank/DDBJ whole genome shotgun (WGS) entry which is preliminary data.</text>
</comment>
<dbReference type="RefSeq" id="WP_386821046.1">
    <property type="nucleotide sequence ID" value="NZ_JBHUIT010000031.1"/>
</dbReference>
<dbReference type="SUPFAM" id="SSF55874">
    <property type="entry name" value="ATPase domain of HSP90 chaperone/DNA topoisomerase II/histidine kinase"/>
    <property type="match status" value="1"/>
</dbReference>
<keyword evidence="2" id="KW-1185">Reference proteome</keyword>
<dbReference type="EMBL" id="JBHUIT010000031">
    <property type="protein sequence ID" value="MFD2257705.1"/>
    <property type="molecule type" value="Genomic_DNA"/>
</dbReference>
<reference evidence="2" key="1">
    <citation type="journal article" date="2019" name="Int. J. Syst. Evol. Microbiol.">
        <title>The Global Catalogue of Microorganisms (GCM) 10K type strain sequencing project: providing services to taxonomists for standard genome sequencing and annotation.</title>
        <authorList>
            <consortium name="The Broad Institute Genomics Platform"/>
            <consortium name="The Broad Institute Genome Sequencing Center for Infectious Disease"/>
            <person name="Wu L."/>
            <person name="Ma J."/>
        </authorList>
    </citation>
    <scope>NUCLEOTIDE SEQUENCE [LARGE SCALE GENOMIC DNA]</scope>
    <source>
        <strain evidence="2">CGMCC 4.7106</strain>
    </source>
</reference>
<proteinExistence type="predicted"/>
<evidence type="ECO:0000313" key="2">
    <source>
        <dbReference type="Proteomes" id="UP001597375"/>
    </source>
</evidence>
<dbReference type="Proteomes" id="UP001597375">
    <property type="component" value="Unassembled WGS sequence"/>
</dbReference>
<gene>
    <name evidence="1" type="ORF">ACFSSA_13560</name>
</gene>
<dbReference type="Gene3D" id="3.30.565.10">
    <property type="entry name" value="Histidine kinase-like ATPase, C-terminal domain"/>
    <property type="match status" value="1"/>
</dbReference>